<organism evidence="9 10">
    <name type="scientific">Megalurothrips usitatus</name>
    <name type="common">bean blossom thrips</name>
    <dbReference type="NCBI Taxonomy" id="439358"/>
    <lineage>
        <taxon>Eukaryota</taxon>
        <taxon>Metazoa</taxon>
        <taxon>Ecdysozoa</taxon>
        <taxon>Arthropoda</taxon>
        <taxon>Hexapoda</taxon>
        <taxon>Insecta</taxon>
        <taxon>Pterygota</taxon>
        <taxon>Neoptera</taxon>
        <taxon>Paraneoptera</taxon>
        <taxon>Thysanoptera</taxon>
        <taxon>Terebrantia</taxon>
        <taxon>Thripoidea</taxon>
        <taxon>Thripidae</taxon>
        <taxon>Megalurothrips</taxon>
    </lineage>
</organism>
<dbReference type="InterPro" id="IPR013083">
    <property type="entry name" value="Znf_RING/FYVE/PHD"/>
</dbReference>
<dbReference type="GO" id="GO:0008270">
    <property type="term" value="F:zinc ion binding"/>
    <property type="evidence" value="ECO:0007669"/>
    <property type="project" value="UniProtKB-KW"/>
</dbReference>
<dbReference type="GO" id="GO:0061630">
    <property type="term" value="F:ubiquitin protein ligase activity"/>
    <property type="evidence" value="ECO:0007669"/>
    <property type="project" value="TreeGrafter"/>
</dbReference>
<keyword evidence="10" id="KW-1185">Reference proteome</keyword>
<dbReference type="Pfam" id="PF00271">
    <property type="entry name" value="Helicase_C"/>
    <property type="match status" value="1"/>
</dbReference>
<dbReference type="Pfam" id="PF00176">
    <property type="entry name" value="SNF2-rel_dom"/>
    <property type="match status" value="1"/>
</dbReference>
<dbReference type="Gene3D" id="3.40.50.300">
    <property type="entry name" value="P-loop containing nucleotide triphosphate hydrolases"/>
    <property type="match status" value="1"/>
</dbReference>
<dbReference type="FunFam" id="3.40.50.10810:FF:000013">
    <property type="entry name" value="E3 ubiquitin-protein ligase SHPRH isoform X2"/>
    <property type="match status" value="1"/>
</dbReference>
<comment type="caution">
    <text evidence="9">The sequence shown here is derived from an EMBL/GenBank/DDBJ whole genome shotgun (WGS) entry which is preliminary data.</text>
</comment>
<dbReference type="InterPro" id="IPR027417">
    <property type="entry name" value="P-loop_NTPase"/>
</dbReference>
<dbReference type="PROSITE" id="PS00518">
    <property type="entry name" value="ZF_RING_1"/>
    <property type="match status" value="1"/>
</dbReference>
<evidence type="ECO:0000256" key="6">
    <source>
        <dbReference type="SAM" id="MobiDB-lite"/>
    </source>
</evidence>
<dbReference type="CDD" id="cd18070">
    <property type="entry name" value="DEXQc_SHPRH"/>
    <property type="match status" value="1"/>
</dbReference>
<dbReference type="Gene3D" id="3.40.50.10810">
    <property type="entry name" value="Tandem AAA-ATPase domain"/>
    <property type="match status" value="2"/>
</dbReference>
<keyword evidence="2 5" id="KW-0863">Zinc-finger</keyword>
<keyword evidence="4" id="KW-0862">Zinc</keyword>
<evidence type="ECO:0000313" key="9">
    <source>
        <dbReference type="EMBL" id="KAJ1524328.1"/>
    </source>
</evidence>
<dbReference type="InterPro" id="IPR017907">
    <property type="entry name" value="Znf_RING_CS"/>
</dbReference>
<evidence type="ECO:0000256" key="5">
    <source>
        <dbReference type="PROSITE-ProRule" id="PRU00175"/>
    </source>
</evidence>
<name>A0AAV7XLM5_9NEOP</name>
<dbReference type="InterPro" id="IPR048686">
    <property type="entry name" value="SHPRH_helical_1st"/>
</dbReference>
<dbReference type="InterPro" id="IPR048695">
    <property type="entry name" value="SHPRH_helical_2nd"/>
</dbReference>
<dbReference type="PANTHER" id="PTHR45865">
    <property type="entry name" value="E3 UBIQUITIN-PROTEIN LIGASE SHPRH FAMILY MEMBER"/>
    <property type="match status" value="1"/>
</dbReference>
<evidence type="ECO:0000313" key="10">
    <source>
        <dbReference type="Proteomes" id="UP001075354"/>
    </source>
</evidence>
<keyword evidence="3" id="KW-0378">Hydrolase</keyword>
<dbReference type="SMART" id="SM00487">
    <property type="entry name" value="DEXDc"/>
    <property type="match status" value="1"/>
</dbReference>
<dbReference type="InterPro" id="IPR011011">
    <property type="entry name" value="Znf_FYVE_PHD"/>
</dbReference>
<sequence length="1300" mass="148111">MEQRLEYEELYKVAKSFHEKESIPDVPVQHPHLIPRLRPYQEKAVQWLIKRETEPVVKDAYLDLGDYGASTSNETKSLLHVAKIPSGGILSDEMGLGKTVEVLACILNNPRTGIAIPLKSSNKDNEVEENKMDDEEVFERNSEMTLAERKHEREMRAQRRAKEKGHKNNFNDTEEKEKTTKKTAKKRTKEEKDTDYDTPQPSKMKHSAVKQAAQLWYESKLSEVNHNPIRAYYETMAGNERRTRDRIVQCVCGDTDAVQILKCKSCSRWLHKKCIGAQSWSKSHPVYCPQCWLKQSPIQSRATLIVSPKSISGQWLSEVKNHISKGAKFKVLVYKGVKTDGFLQPYNYCDYDLILTTYDVLRSELDLAETHERKSLRFEKKYFSPTCPLLCVNFWRICLDEAQMVEGHATKAADMVSRLVSVHRWAVTGTPIQKTLQDLYGLIKFLCIDPYGDLKSWNAELFSPYCDGDKRPLLTLMARVLWRSSKSDVLDQIQIPPQTELLWWHNFSPVEEHFYLRTHQECSNEFLSRLAKYKSLNLSETLDSLKVVDVNYILAPLLKLRQACSHPQAVRGNQITAQKSTMTMTELLEALIKKTTIEAQDALRKHIASLNGMAALHILCNEFVTAAEKYREVLRITEEYKGRVKVDTLQSIHTLHNLSEIIEENRGIIPPTLRDDQLRDEAKQLEEKYLTKAAVAVASEEESLEKLSASVHQLEEQMSGEDSHDWWVKLCHFLDREELLMRVHDALVNHRKSVPDVSNTSIINKVSTIQGFHVTCYQWLENLEKNQYKVRVALKELRTADTETLVNSAVDCHLRISNLKSKAPKSICQLCSCENLLKKYEMDLFDIKSKKNENVMVGDVYLLGQGKEGSWKPSEQETALKTLLAFGKHKRGDKKLLDCGTVFFKVTNALRREFKPLRLLWSLINERTCAQDELNMCKLRLRLRYPDEPVPDTSTHVNKRKKQVSNLSSNLDTKMENLHIIEPHQIEQMAHQNQLEAISALSELKKKSGTVAYLQNLRSRDNTKSNVEVCPICRCTLERKWSVLSCGHCYCMDCVSELFKKNLVHCAVCRETTNFNEVSFVNFDPDGGGCGNDAEGSNIVIPSVEGSHSTKVEAIIRRIFYLKATDPFVKVLIFSTWDRVLDVLEEALGQNGVSHLRLKPGTKYESTLEKFKNVGEEETVTALLLLVKLGSKGLNLTEATHVMMVEPLLNPSEELQAIGRVHRIGQTRPTFVHRFLIKETIEDRMFSAVQATGKGQCSGQQVTLQQLKDLFSVTSPVAAPLQSNSETGGGTAESPSIVVE</sequence>
<dbReference type="InterPro" id="IPR001841">
    <property type="entry name" value="Znf_RING"/>
</dbReference>
<dbReference type="SUPFAM" id="SSF57903">
    <property type="entry name" value="FYVE/PHD zinc finger"/>
    <property type="match status" value="1"/>
</dbReference>
<dbReference type="GO" id="GO:0016787">
    <property type="term" value="F:hydrolase activity"/>
    <property type="evidence" value="ECO:0007669"/>
    <property type="project" value="UniProtKB-KW"/>
</dbReference>
<evidence type="ECO:0000256" key="3">
    <source>
        <dbReference type="ARBA" id="ARBA00022801"/>
    </source>
</evidence>
<gene>
    <name evidence="9" type="ORF">ONE63_010834</name>
</gene>
<reference evidence="9" key="1">
    <citation type="submission" date="2022-12" db="EMBL/GenBank/DDBJ databases">
        <title>Chromosome-level genome assembly of the bean flower thrips Megalurothrips usitatus.</title>
        <authorList>
            <person name="Ma L."/>
            <person name="Liu Q."/>
            <person name="Li H."/>
            <person name="Cai W."/>
        </authorList>
    </citation>
    <scope>NUCLEOTIDE SEQUENCE</scope>
    <source>
        <strain evidence="9">Cailab_2022a</strain>
    </source>
</reference>
<feature type="compositionally biased region" description="Basic residues" evidence="6">
    <location>
        <begin position="158"/>
        <end position="167"/>
    </location>
</feature>
<proteinExistence type="predicted"/>
<dbReference type="CDD" id="cd18793">
    <property type="entry name" value="SF2_C_SNF"/>
    <property type="match status" value="1"/>
</dbReference>
<protein>
    <recommendedName>
        <fullName evidence="11">E3 ubiquitin-protein ligase SHPRH</fullName>
    </recommendedName>
</protein>
<feature type="region of interest" description="Disordered" evidence="6">
    <location>
        <begin position="124"/>
        <end position="206"/>
    </location>
</feature>
<feature type="region of interest" description="Disordered" evidence="6">
    <location>
        <begin position="1280"/>
        <end position="1300"/>
    </location>
</feature>
<dbReference type="GO" id="GO:0005524">
    <property type="term" value="F:ATP binding"/>
    <property type="evidence" value="ECO:0007669"/>
    <property type="project" value="InterPro"/>
</dbReference>
<dbReference type="PROSITE" id="PS51194">
    <property type="entry name" value="HELICASE_CTER"/>
    <property type="match status" value="1"/>
</dbReference>
<dbReference type="InterPro" id="IPR052583">
    <property type="entry name" value="ATP-helicase/E3_Ub-Ligase"/>
</dbReference>
<dbReference type="InterPro" id="IPR001650">
    <property type="entry name" value="Helicase_C-like"/>
</dbReference>
<dbReference type="Pfam" id="PF21324">
    <property type="entry name" value="SHPRH_helical-2nd"/>
    <property type="match status" value="1"/>
</dbReference>
<evidence type="ECO:0000259" key="7">
    <source>
        <dbReference type="PROSITE" id="PS50089"/>
    </source>
</evidence>
<accession>A0AAV7XLM5</accession>
<dbReference type="InterPro" id="IPR000330">
    <property type="entry name" value="SNF2_N"/>
</dbReference>
<dbReference type="InterPro" id="IPR049730">
    <property type="entry name" value="SNF2/RAD54-like_C"/>
</dbReference>
<feature type="compositionally biased region" description="Basic and acidic residues" evidence="6">
    <location>
        <begin position="138"/>
        <end position="157"/>
    </location>
</feature>
<dbReference type="Proteomes" id="UP001075354">
    <property type="component" value="Chromosome 9"/>
</dbReference>
<dbReference type="GO" id="GO:0006974">
    <property type="term" value="P:DNA damage response"/>
    <property type="evidence" value="ECO:0007669"/>
    <property type="project" value="TreeGrafter"/>
</dbReference>
<dbReference type="GO" id="GO:0005634">
    <property type="term" value="C:nucleus"/>
    <property type="evidence" value="ECO:0007669"/>
    <property type="project" value="TreeGrafter"/>
</dbReference>
<dbReference type="Pfam" id="PF21325">
    <property type="entry name" value="SHPRH_helical-1st"/>
    <property type="match status" value="1"/>
</dbReference>
<dbReference type="SUPFAM" id="SSF57850">
    <property type="entry name" value="RING/U-box"/>
    <property type="match status" value="1"/>
</dbReference>
<dbReference type="SUPFAM" id="SSF52540">
    <property type="entry name" value="P-loop containing nucleoside triphosphate hydrolases"/>
    <property type="match status" value="2"/>
</dbReference>
<evidence type="ECO:0000256" key="4">
    <source>
        <dbReference type="ARBA" id="ARBA00022833"/>
    </source>
</evidence>
<feature type="domain" description="RING-type" evidence="7">
    <location>
        <begin position="1030"/>
        <end position="1070"/>
    </location>
</feature>
<evidence type="ECO:0000256" key="2">
    <source>
        <dbReference type="ARBA" id="ARBA00022771"/>
    </source>
</evidence>
<dbReference type="InterPro" id="IPR038718">
    <property type="entry name" value="SNF2-like_sf"/>
</dbReference>
<feature type="domain" description="Helicase C-terminal" evidence="8">
    <location>
        <begin position="1114"/>
        <end position="1271"/>
    </location>
</feature>
<dbReference type="GO" id="GO:0000209">
    <property type="term" value="P:protein polyubiquitination"/>
    <property type="evidence" value="ECO:0007669"/>
    <property type="project" value="TreeGrafter"/>
</dbReference>
<evidence type="ECO:0000259" key="8">
    <source>
        <dbReference type="PROSITE" id="PS51194"/>
    </source>
</evidence>
<dbReference type="SMART" id="SM00490">
    <property type="entry name" value="HELICc"/>
    <property type="match status" value="1"/>
</dbReference>
<dbReference type="SMART" id="SM00184">
    <property type="entry name" value="RING"/>
    <property type="match status" value="2"/>
</dbReference>
<dbReference type="InterPro" id="IPR014001">
    <property type="entry name" value="Helicase_ATP-bd"/>
</dbReference>
<evidence type="ECO:0008006" key="11">
    <source>
        <dbReference type="Google" id="ProtNLM"/>
    </source>
</evidence>
<dbReference type="EMBL" id="JAPTSV010000009">
    <property type="protein sequence ID" value="KAJ1524328.1"/>
    <property type="molecule type" value="Genomic_DNA"/>
</dbReference>
<dbReference type="PROSITE" id="PS50089">
    <property type="entry name" value="ZF_RING_2"/>
    <property type="match status" value="1"/>
</dbReference>
<dbReference type="PANTHER" id="PTHR45865:SF1">
    <property type="entry name" value="E3 UBIQUITIN-PROTEIN LIGASE SHPRH"/>
    <property type="match status" value="1"/>
</dbReference>
<evidence type="ECO:0000256" key="1">
    <source>
        <dbReference type="ARBA" id="ARBA00022723"/>
    </source>
</evidence>
<dbReference type="Gene3D" id="3.30.40.10">
    <property type="entry name" value="Zinc/RING finger domain, C3HC4 (zinc finger)"/>
    <property type="match status" value="2"/>
</dbReference>
<keyword evidence="1" id="KW-0479">Metal-binding</keyword>